<accession>A0A645F388</accession>
<sequence length="177" mass="18998">MPIAVMQQVTGIVVLAAVHVADDAARVFFEFVVERGEVGRLVGVGGPQRASMGQQQRAGEQEISAFHRSVRSAQGKHEATWLTVEIVGIWGADRSVILAIEDVVDCKRERIMPVDLVGNTSVDHRVAAIDDFVAPAARALRLVLSEDAEADAEAGERAVLVEAVVAPQLELVLRGLD</sequence>
<protein>
    <submittedName>
        <fullName evidence="1">Uncharacterized protein</fullName>
    </submittedName>
</protein>
<organism evidence="1">
    <name type="scientific">bioreactor metagenome</name>
    <dbReference type="NCBI Taxonomy" id="1076179"/>
    <lineage>
        <taxon>unclassified sequences</taxon>
        <taxon>metagenomes</taxon>
        <taxon>ecological metagenomes</taxon>
    </lineage>
</organism>
<reference evidence="1" key="1">
    <citation type="submission" date="2019-08" db="EMBL/GenBank/DDBJ databases">
        <authorList>
            <person name="Kucharzyk K."/>
            <person name="Murdoch R.W."/>
            <person name="Higgins S."/>
            <person name="Loffler F."/>
        </authorList>
    </citation>
    <scope>NUCLEOTIDE SEQUENCE</scope>
</reference>
<dbReference type="EMBL" id="VSSQ01054881">
    <property type="protein sequence ID" value="MPN08788.1"/>
    <property type="molecule type" value="Genomic_DNA"/>
</dbReference>
<evidence type="ECO:0000313" key="1">
    <source>
        <dbReference type="EMBL" id="MPN08788.1"/>
    </source>
</evidence>
<dbReference type="AlphaFoldDB" id="A0A645F388"/>
<comment type="caution">
    <text evidence="1">The sequence shown here is derived from an EMBL/GenBank/DDBJ whole genome shotgun (WGS) entry which is preliminary data.</text>
</comment>
<proteinExistence type="predicted"/>
<name>A0A645F388_9ZZZZ</name>
<gene>
    <name evidence="1" type="ORF">SDC9_156073</name>
</gene>